<evidence type="ECO:0000256" key="9">
    <source>
        <dbReference type="ARBA" id="ARBA00023098"/>
    </source>
</evidence>
<dbReference type="InterPro" id="IPR015422">
    <property type="entry name" value="PyrdxlP-dep_Trfase_small"/>
</dbReference>
<dbReference type="InterPro" id="IPR015424">
    <property type="entry name" value="PyrdxlP-dep_Trfase"/>
</dbReference>
<keyword evidence="20" id="KW-1133">Transmembrane helix</keyword>
<feature type="transmembrane region" description="Helical" evidence="20">
    <location>
        <begin position="152"/>
        <end position="170"/>
    </location>
</feature>
<evidence type="ECO:0000256" key="18">
    <source>
        <dbReference type="ARBA" id="ARBA00048253"/>
    </source>
</evidence>
<proteinExistence type="inferred from homology"/>
<dbReference type="Proteomes" id="UP000694427">
    <property type="component" value="Unplaced"/>
</dbReference>
<evidence type="ECO:0000256" key="1">
    <source>
        <dbReference type="ARBA" id="ARBA00001933"/>
    </source>
</evidence>
<keyword evidence="10" id="KW-0012">Acyltransferase</keyword>
<dbReference type="AlphaFoldDB" id="A0A8C1RLD7"/>
<evidence type="ECO:0000256" key="17">
    <source>
        <dbReference type="ARBA" id="ARBA00047997"/>
    </source>
</evidence>
<organism evidence="22 23">
    <name type="scientific">Cyprinus carpio</name>
    <name type="common">Common carp</name>
    <dbReference type="NCBI Taxonomy" id="7962"/>
    <lineage>
        <taxon>Eukaryota</taxon>
        <taxon>Metazoa</taxon>
        <taxon>Chordata</taxon>
        <taxon>Craniata</taxon>
        <taxon>Vertebrata</taxon>
        <taxon>Euteleostomi</taxon>
        <taxon>Actinopterygii</taxon>
        <taxon>Neopterygii</taxon>
        <taxon>Teleostei</taxon>
        <taxon>Ostariophysi</taxon>
        <taxon>Cypriniformes</taxon>
        <taxon>Cyprinidae</taxon>
        <taxon>Cyprininae</taxon>
        <taxon>Cyprinus</taxon>
    </lineage>
</organism>
<keyword evidence="19" id="KW-0175">Coiled coil</keyword>
<evidence type="ECO:0000256" key="15">
    <source>
        <dbReference type="ARBA" id="ARBA00047694"/>
    </source>
</evidence>
<dbReference type="GO" id="GO:0005783">
    <property type="term" value="C:endoplasmic reticulum"/>
    <property type="evidence" value="ECO:0007669"/>
    <property type="project" value="TreeGrafter"/>
</dbReference>
<evidence type="ECO:0000256" key="11">
    <source>
        <dbReference type="ARBA" id="ARBA00041066"/>
    </source>
</evidence>
<dbReference type="GO" id="GO:0046513">
    <property type="term" value="P:ceramide biosynthetic process"/>
    <property type="evidence" value="ECO:0007669"/>
    <property type="project" value="TreeGrafter"/>
</dbReference>
<comment type="catalytic activity">
    <reaction evidence="16">
        <text>L-serine + hexadecanoyl-CoA + H(+) = 3-oxosphinganine + CO2 + CoA</text>
        <dbReference type="Rhea" id="RHEA:14761"/>
        <dbReference type="ChEBI" id="CHEBI:15378"/>
        <dbReference type="ChEBI" id="CHEBI:16526"/>
        <dbReference type="ChEBI" id="CHEBI:33384"/>
        <dbReference type="ChEBI" id="CHEBI:57287"/>
        <dbReference type="ChEBI" id="CHEBI:57379"/>
        <dbReference type="ChEBI" id="CHEBI:58299"/>
        <dbReference type="EC" id="2.3.1.50"/>
    </reaction>
    <physiologicalReaction direction="left-to-right" evidence="16">
        <dbReference type="Rhea" id="RHEA:14762"/>
    </physiologicalReaction>
</comment>
<evidence type="ECO:0000313" key="23">
    <source>
        <dbReference type="Proteomes" id="UP000694427"/>
    </source>
</evidence>
<keyword evidence="20" id="KW-0812">Transmembrane</keyword>
<evidence type="ECO:0000256" key="6">
    <source>
        <dbReference type="ARBA" id="ARBA00022679"/>
    </source>
</evidence>
<dbReference type="GO" id="GO:0016020">
    <property type="term" value="C:membrane"/>
    <property type="evidence" value="ECO:0007669"/>
    <property type="project" value="GOC"/>
</dbReference>
<protein>
    <recommendedName>
        <fullName evidence="11">Serine palmitoyltransferase 1</fullName>
        <ecNumber evidence="5">2.3.1.50</ecNumber>
    </recommendedName>
    <alternativeName>
        <fullName evidence="12">Long chain base biosynthesis protein 1</fullName>
    </alternativeName>
    <alternativeName>
        <fullName evidence="13">Serine-palmitoyl-CoA transferase 1</fullName>
    </alternativeName>
</protein>
<evidence type="ECO:0000256" key="19">
    <source>
        <dbReference type="SAM" id="Coils"/>
    </source>
</evidence>
<comment type="pathway">
    <text evidence="2">Lipid metabolism; sphingolipid metabolism.</text>
</comment>
<comment type="function">
    <text evidence="14">Component of the serine palmitoyltransferase multisubunit enzyme (SPT) that catalyzes the initial and rate-limiting step in sphingolipid biosynthesis by condensing L-serine and activated acyl-CoA (most commonly palmitoyl-CoA) to form long-chain bases. The SPT complex is also composed of SPTLC2 or SPTLC3 and SPTSSA or SPTSSB. Within this complex, the heterodimer with SPTLC2 or SPTLC3 forms the catalytic core. The composition of the serine palmitoyltransferase (SPT) complex determines the substrate preference. The SPTLC1-SPTLC2-SPTSSA complex shows a strong preference for C16-CoA substrate, while the SPTLC1-SPTLC3-SPTSSA isozyme uses both C14-CoA and C16-CoA as substrates, with a slight preference for C14-CoA. The SPTLC1-SPTLC2-SPTSSB complex shows a strong preference for C18-CoA substrate, while the SPTLC1-SPTLC3-SPTSSB isozyme displays an ability to use a broader range of acyl-CoAs, without apparent preference. Required for adipocyte cell viability and metabolic homeostasis.</text>
</comment>
<evidence type="ECO:0000256" key="5">
    <source>
        <dbReference type="ARBA" id="ARBA00013220"/>
    </source>
</evidence>
<dbReference type="InterPro" id="IPR015421">
    <property type="entry name" value="PyrdxlP-dep_Trfase_major"/>
</dbReference>
<keyword evidence="23" id="KW-1185">Reference proteome</keyword>
<evidence type="ECO:0000259" key="21">
    <source>
        <dbReference type="Pfam" id="PF00155"/>
    </source>
</evidence>
<name>A0A8C1RLD7_CYPCA</name>
<evidence type="ECO:0000256" key="4">
    <source>
        <dbReference type="ARBA" id="ARBA00008392"/>
    </source>
</evidence>
<comment type="catalytic activity">
    <reaction evidence="17">
        <text>dodecanoyl-CoA + L-serine + H(+) = 3-oxotetradecasphinganine + CO2 + CoA</text>
        <dbReference type="Rhea" id="RHEA:35679"/>
        <dbReference type="ChEBI" id="CHEBI:15378"/>
        <dbReference type="ChEBI" id="CHEBI:16526"/>
        <dbReference type="ChEBI" id="CHEBI:33384"/>
        <dbReference type="ChEBI" id="CHEBI:57287"/>
        <dbReference type="ChEBI" id="CHEBI:57375"/>
        <dbReference type="ChEBI" id="CHEBI:71008"/>
    </reaction>
    <physiologicalReaction direction="left-to-right" evidence="17">
        <dbReference type="Rhea" id="RHEA:35680"/>
    </physiologicalReaction>
</comment>
<keyword evidence="8" id="KW-0746">Sphingolipid metabolism</keyword>
<dbReference type="InterPro" id="IPR050087">
    <property type="entry name" value="AON_synthase_class-II"/>
</dbReference>
<evidence type="ECO:0000256" key="7">
    <source>
        <dbReference type="ARBA" id="ARBA00022898"/>
    </source>
</evidence>
<feature type="domain" description="Aminotransferase class I/classII large" evidence="21">
    <location>
        <begin position="90"/>
        <end position="447"/>
    </location>
</feature>
<comment type="catalytic activity">
    <reaction evidence="18">
        <text>tetradecanoyl-CoA + L-serine + H(+) = 3-oxohexadecasphinganine + CO2 + CoA</text>
        <dbReference type="Rhea" id="RHEA:35675"/>
        <dbReference type="ChEBI" id="CHEBI:15378"/>
        <dbReference type="ChEBI" id="CHEBI:16526"/>
        <dbReference type="ChEBI" id="CHEBI:33384"/>
        <dbReference type="ChEBI" id="CHEBI:57287"/>
        <dbReference type="ChEBI" id="CHEBI:57385"/>
        <dbReference type="ChEBI" id="CHEBI:71007"/>
    </reaction>
    <physiologicalReaction direction="left-to-right" evidence="18">
        <dbReference type="Rhea" id="RHEA:35676"/>
    </physiologicalReaction>
</comment>
<dbReference type="Gene3D" id="3.90.1150.10">
    <property type="entry name" value="Aspartate Aminotransferase, domain 1"/>
    <property type="match status" value="1"/>
</dbReference>
<keyword evidence="7" id="KW-0663">Pyridoxal phosphate</keyword>
<evidence type="ECO:0000256" key="14">
    <source>
        <dbReference type="ARBA" id="ARBA00045191"/>
    </source>
</evidence>
<evidence type="ECO:0000256" key="20">
    <source>
        <dbReference type="SAM" id="Phobius"/>
    </source>
</evidence>
<evidence type="ECO:0000256" key="8">
    <source>
        <dbReference type="ARBA" id="ARBA00022919"/>
    </source>
</evidence>
<dbReference type="PANTHER" id="PTHR13693:SF2">
    <property type="entry name" value="SERINE PALMITOYLTRANSFERASE 1"/>
    <property type="match status" value="1"/>
</dbReference>
<sequence>MTSTQQKALIAPAYHLILEGILILWIIRLLFSKTYKLQERSDLTEKEKEELIEEWQPEPLVPPVSKDHPSLNYDVVTGPPSHKIIVNGKECINFASFNFLGLLDSERVKLKALLSLKKYGVGTCGPRGFYGTFDVHLELEERLAKFMRTEEAIIYSYGFATIASAIPAYSKRGDIIFVDEAACFSIQKGLQASRSFVKHFKHNDMEDLERLLKEQEIEDQKVRREFITMLMHCTGCIFHMHCIFQVKLKYKYKVRIFLEESMSFGVLGEHGRGVTEHFGVNIDDIDLISANMENALASIGGFCCGRSFVIDHQRLSGQGYCFSASLPPMLASAAIEALNIMEEDPGIFRVLQDKCKHVHKALQGTPGLKVVGEPLAPALHLQLENSTGSRTNDLKLLRAIVDYSMDRQIALTLARYLEKEERFLPPPSIRVVVTVEQTQEEIERAAQCIREAAVKILK</sequence>
<keyword evidence="6" id="KW-0808">Transferase</keyword>
<reference evidence="22" key="1">
    <citation type="submission" date="2025-08" db="UniProtKB">
        <authorList>
            <consortium name="Ensembl"/>
        </authorList>
    </citation>
    <scope>IDENTIFICATION</scope>
</reference>
<dbReference type="SUPFAM" id="SSF53383">
    <property type="entry name" value="PLP-dependent transferases"/>
    <property type="match status" value="1"/>
</dbReference>
<dbReference type="EC" id="2.3.1.50" evidence="5"/>
<dbReference type="Ensembl" id="ENSCCRT00010130033.1">
    <property type="protein sequence ID" value="ENSCCRP00010117032.1"/>
    <property type="gene ID" value="ENSCCRG00010051266.1"/>
</dbReference>
<dbReference type="InterPro" id="IPR004839">
    <property type="entry name" value="Aminotransferase_I/II_large"/>
</dbReference>
<dbReference type="GO" id="GO:0046512">
    <property type="term" value="P:sphingosine biosynthetic process"/>
    <property type="evidence" value="ECO:0007669"/>
    <property type="project" value="TreeGrafter"/>
</dbReference>
<evidence type="ECO:0000313" key="22">
    <source>
        <dbReference type="Ensembl" id="ENSCCRP00010117032.1"/>
    </source>
</evidence>
<reference evidence="22" key="2">
    <citation type="submission" date="2025-09" db="UniProtKB">
        <authorList>
            <consortium name="Ensembl"/>
        </authorList>
    </citation>
    <scope>IDENTIFICATION</scope>
</reference>
<evidence type="ECO:0000256" key="3">
    <source>
        <dbReference type="ARBA" id="ARBA00004991"/>
    </source>
</evidence>
<comment type="cofactor">
    <cofactor evidence="1">
        <name>pyridoxal 5'-phosphate</name>
        <dbReference type="ChEBI" id="CHEBI:597326"/>
    </cofactor>
</comment>
<evidence type="ECO:0000256" key="12">
    <source>
        <dbReference type="ARBA" id="ARBA00041765"/>
    </source>
</evidence>
<evidence type="ECO:0000256" key="10">
    <source>
        <dbReference type="ARBA" id="ARBA00023315"/>
    </source>
</evidence>
<accession>A0A8C1RLD7</accession>
<dbReference type="FunFam" id="3.40.640.10:FF:000049">
    <property type="entry name" value="serine palmitoyltransferase 1 isoform X1"/>
    <property type="match status" value="1"/>
</dbReference>
<comment type="catalytic activity">
    <reaction evidence="15">
        <text>octadecanoyl-CoA + L-serine + H(+) = 3-oxoeicosasphinganine + CO2 + CoA</text>
        <dbReference type="Rhea" id="RHEA:33683"/>
        <dbReference type="ChEBI" id="CHEBI:15378"/>
        <dbReference type="ChEBI" id="CHEBI:16526"/>
        <dbReference type="ChEBI" id="CHEBI:33384"/>
        <dbReference type="ChEBI" id="CHEBI:57287"/>
        <dbReference type="ChEBI" id="CHEBI:57394"/>
        <dbReference type="ChEBI" id="CHEBI:65073"/>
    </reaction>
    <physiologicalReaction direction="left-to-right" evidence="15">
        <dbReference type="Rhea" id="RHEA:33684"/>
    </physiologicalReaction>
</comment>
<dbReference type="GO" id="GO:0004758">
    <property type="term" value="F:serine C-palmitoyltransferase activity"/>
    <property type="evidence" value="ECO:0007669"/>
    <property type="project" value="UniProtKB-EC"/>
</dbReference>
<feature type="coiled-coil region" evidence="19">
    <location>
        <begin position="198"/>
        <end position="225"/>
    </location>
</feature>
<dbReference type="Pfam" id="PF00155">
    <property type="entry name" value="Aminotran_1_2"/>
    <property type="match status" value="1"/>
</dbReference>
<dbReference type="PANTHER" id="PTHR13693">
    <property type="entry name" value="CLASS II AMINOTRANSFERASE/8-AMINO-7-OXONONANOATE SYNTHASE"/>
    <property type="match status" value="1"/>
</dbReference>
<comment type="similarity">
    <text evidence="4">Belongs to the class-II pyridoxal-phosphate-dependent aminotransferase family.</text>
</comment>
<dbReference type="GO" id="GO:0030170">
    <property type="term" value="F:pyridoxal phosphate binding"/>
    <property type="evidence" value="ECO:0007669"/>
    <property type="project" value="InterPro"/>
</dbReference>
<keyword evidence="9" id="KW-0443">Lipid metabolism</keyword>
<feature type="transmembrane region" description="Helical" evidence="20">
    <location>
        <begin position="12"/>
        <end position="31"/>
    </location>
</feature>
<dbReference type="Gene3D" id="3.40.640.10">
    <property type="entry name" value="Type I PLP-dependent aspartate aminotransferase-like (Major domain)"/>
    <property type="match status" value="1"/>
</dbReference>
<evidence type="ECO:0000256" key="16">
    <source>
        <dbReference type="ARBA" id="ARBA00047854"/>
    </source>
</evidence>
<keyword evidence="20" id="KW-0472">Membrane</keyword>
<evidence type="ECO:0000256" key="2">
    <source>
        <dbReference type="ARBA" id="ARBA00004760"/>
    </source>
</evidence>
<evidence type="ECO:0000256" key="13">
    <source>
        <dbReference type="ARBA" id="ARBA00042649"/>
    </source>
</evidence>
<comment type="pathway">
    <text evidence="3">Sphingolipid metabolism.</text>
</comment>